<proteinExistence type="inferred from homology"/>
<dbReference type="Gene3D" id="3.30.9.100">
    <property type="match status" value="1"/>
</dbReference>
<dbReference type="PANTHER" id="PTHR43747">
    <property type="entry name" value="FAD-BINDING PROTEIN"/>
    <property type="match status" value="1"/>
</dbReference>
<dbReference type="PRINTS" id="PR00368">
    <property type="entry name" value="FADPNR"/>
</dbReference>
<feature type="domain" description="FAD-binding" evidence="2">
    <location>
        <begin position="48"/>
        <end position="221"/>
    </location>
</feature>
<evidence type="ECO:0000256" key="1">
    <source>
        <dbReference type="ARBA" id="ARBA00038396"/>
    </source>
</evidence>
<protein>
    <submittedName>
        <fullName evidence="3">FAD-dependent oxidoreductase</fullName>
    </submittedName>
</protein>
<evidence type="ECO:0000259" key="2">
    <source>
        <dbReference type="Pfam" id="PF01494"/>
    </source>
</evidence>
<dbReference type="PANTHER" id="PTHR43747:SF1">
    <property type="entry name" value="SLR1998 PROTEIN"/>
    <property type="match status" value="1"/>
</dbReference>
<keyword evidence="4" id="KW-1185">Reference proteome</keyword>
<sequence length="404" mass="42646">MRRNAKHSNTSANPRSTIAARQAFRAHRSRGKVVDVSFRSGPANGSRYDVVVAGGGPAGSAAAATLARTGHRVLLVEASRYAEPRLGESLPPPVRMSLSELGFGAVAAATGVPSAGDGSAWGGPELHRRSFLFNPCGHGLHVDRRRFDAHLAAASAEAGAELVTGTRITSCETDGRGSFTLTASGPVPLRFEARGVIDATGRRARPARSLGARRRVHDRLVAVAAHYRTGPVDCGQALVEAVPGGWWYAAPVPPDRLAVLFLTDADLCRRHGYARPEVWRARLAGTRHVRAAAAGGEPLWGPVVSSAAGHHLDPASAPGAWLAAGDALMGVDPLSAGGVHRALTTGADAGRALADWLAGEPGPARAYRARALADFVSYRQARRACYALEQRWPGEPFWARRHRS</sequence>
<comment type="similarity">
    <text evidence="1">Belongs to the flavin-dependent halogenase family. Bacterial tryptophan halogenase subfamily.</text>
</comment>
<dbReference type="PRINTS" id="PR00411">
    <property type="entry name" value="PNDRDTASEI"/>
</dbReference>
<dbReference type="Gene3D" id="3.50.50.60">
    <property type="entry name" value="FAD/NAD(P)-binding domain"/>
    <property type="match status" value="1"/>
</dbReference>
<gene>
    <name evidence="3" type="ORF">EKG83_18010</name>
</gene>
<accession>A0A5Q0GYP9</accession>
<dbReference type="Pfam" id="PF01494">
    <property type="entry name" value="FAD_binding_3"/>
    <property type="match status" value="1"/>
</dbReference>
<dbReference type="InterPro" id="IPR036188">
    <property type="entry name" value="FAD/NAD-bd_sf"/>
</dbReference>
<dbReference type="Proteomes" id="UP000325787">
    <property type="component" value="Chromosome"/>
</dbReference>
<evidence type="ECO:0000313" key="3">
    <source>
        <dbReference type="EMBL" id="QFZ19089.1"/>
    </source>
</evidence>
<organism evidence="3 4">
    <name type="scientific">Saccharothrix syringae</name>
    <name type="common">Nocardiopsis syringae</name>
    <dbReference type="NCBI Taxonomy" id="103733"/>
    <lineage>
        <taxon>Bacteria</taxon>
        <taxon>Bacillati</taxon>
        <taxon>Actinomycetota</taxon>
        <taxon>Actinomycetes</taxon>
        <taxon>Pseudonocardiales</taxon>
        <taxon>Pseudonocardiaceae</taxon>
        <taxon>Saccharothrix</taxon>
    </lineage>
</organism>
<name>A0A5Q0GYP9_SACSY</name>
<dbReference type="GO" id="GO:0071949">
    <property type="term" value="F:FAD binding"/>
    <property type="evidence" value="ECO:0007669"/>
    <property type="project" value="InterPro"/>
</dbReference>
<dbReference type="EMBL" id="CP034550">
    <property type="protein sequence ID" value="QFZ19089.1"/>
    <property type="molecule type" value="Genomic_DNA"/>
</dbReference>
<reference evidence="4" key="1">
    <citation type="journal article" date="2021" name="Curr. Microbiol.">
        <title>Complete genome of nocamycin-producing strain Saccharothrix syringae NRRL B-16468 reveals the biosynthetic potential for secondary metabolites.</title>
        <authorList>
            <person name="Mo X."/>
            <person name="Yang S."/>
        </authorList>
    </citation>
    <scope>NUCLEOTIDE SEQUENCE [LARGE SCALE GENOMIC DNA]</scope>
    <source>
        <strain evidence="4">ATCC 51364 / DSM 43886 / JCM 6844 / KCTC 9398 / NBRC 14523 / NRRL B-16468 / INA 2240</strain>
    </source>
</reference>
<dbReference type="InterPro" id="IPR002938">
    <property type="entry name" value="FAD-bd"/>
</dbReference>
<dbReference type="OrthoDB" id="9799983at2"/>
<dbReference type="AlphaFoldDB" id="A0A5Q0GYP9"/>
<dbReference type="SUPFAM" id="SSF51905">
    <property type="entry name" value="FAD/NAD(P)-binding domain"/>
    <property type="match status" value="1"/>
</dbReference>
<dbReference type="KEGG" id="ssyi:EKG83_18010"/>
<dbReference type="InterPro" id="IPR050816">
    <property type="entry name" value="Flavin-dep_Halogenase_NPB"/>
</dbReference>
<evidence type="ECO:0000313" key="4">
    <source>
        <dbReference type="Proteomes" id="UP000325787"/>
    </source>
</evidence>